<dbReference type="PANTHER" id="PTHR34387:SF1">
    <property type="entry name" value="PERIPLASMIC IMMUNOGENIC PROTEIN"/>
    <property type="match status" value="1"/>
</dbReference>
<dbReference type="PANTHER" id="PTHR34387">
    <property type="entry name" value="SLR1258 PROTEIN"/>
    <property type="match status" value="1"/>
</dbReference>
<dbReference type="InterPro" id="IPR007497">
    <property type="entry name" value="SIMPL/DUF541"/>
</dbReference>
<proteinExistence type="predicted"/>
<dbReference type="Gene3D" id="3.30.70.2970">
    <property type="entry name" value="Protein of unknown function (DUF541), domain 2"/>
    <property type="match status" value="1"/>
</dbReference>
<reference evidence="1 2" key="1">
    <citation type="submission" date="2021-07" db="EMBL/GenBank/DDBJ databases">
        <title>Alteriqipengyuania abyssalis NZ-12B nov, sp.nov isolated from deep sea sponge in pacific ocean.</title>
        <authorList>
            <person name="Tareen S."/>
            <person name="Wink J."/>
        </authorList>
    </citation>
    <scope>NUCLEOTIDE SEQUENCE [LARGE SCALE GENOMIC DNA]</scope>
    <source>
        <strain evidence="1 2">NZ-12B</strain>
    </source>
</reference>
<sequence length="247" mass="25908">MDLKHLPLLASPLALAACQQPAYDPRGVDHDETLLSVSATGESEVRPDEAFFQVGVENFGRTGKAASDANAEDIAKVVAALKEAGVPAEDIQTRTVGIQRIQYGDRKGQYQANNIVAVTVRQIDKAGDAVTAATEAGANVFSGPDLRISDSERAANTAYGEAFKAAKARAQAYADAADMKISRVLTIRDSGGAQGNRYIPGAPPPPPPVAPMVRTQAMPEEQAGGVIQPGQTTSRVSVQVDFALVPK</sequence>
<evidence type="ECO:0000313" key="1">
    <source>
        <dbReference type="EMBL" id="MBY8337761.1"/>
    </source>
</evidence>
<keyword evidence="2" id="KW-1185">Reference proteome</keyword>
<dbReference type="Gene3D" id="3.30.110.170">
    <property type="entry name" value="Protein of unknown function (DUF541), domain 1"/>
    <property type="match status" value="1"/>
</dbReference>
<organism evidence="1 2">
    <name type="scientific">Alteriqipengyuania abyssalis</name>
    <dbReference type="NCBI Taxonomy" id="2860200"/>
    <lineage>
        <taxon>Bacteria</taxon>
        <taxon>Pseudomonadati</taxon>
        <taxon>Pseudomonadota</taxon>
        <taxon>Alphaproteobacteria</taxon>
        <taxon>Sphingomonadales</taxon>
        <taxon>Erythrobacteraceae</taxon>
        <taxon>Alteriqipengyuania</taxon>
    </lineage>
</organism>
<dbReference type="Pfam" id="PF04402">
    <property type="entry name" value="SIMPL"/>
    <property type="match status" value="1"/>
</dbReference>
<gene>
    <name evidence="1" type="ORF">KYN89_11980</name>
</gene>
<evidence type="ECO:0000313" key="2">
    <source>
        <dbReference type="Proteomes" id="UP000759298"/>
    </source>
</evidence>
<dbReference type="RefSeq" id="WP_222825271.1">
    <property type="nucleotide sequence ID" value="NZ_JAHWXP010000003.1"/>
</dbReference>
<dbReference type="InterPro" id="IPR052022">
    <property type="entry name" value="26kDa_periplasmic_antigen"/>
</dbReference>
<comment type="caution">
    <text evidence="1">The sequence shown here is derived from an EMBL/GenBank/DDBJ whole genome shotgun (WGS) entry which is preliminary data.</text>
</comment>
<accession>A0ABS7PFL9</accession>
<dbReference type="EMBL" id="JAHWXP010000003">
    <property type="protein sequence ID" value="MBY8337761.1"/>
    <property type="molecule type" value="Genomic_DNA"/>
</dbReference>
<dbReference type="PROSITE" id="PS51257">
    <property type="entry name" value="PROKAR_LIPOPROTEIN"/>
    <property type="match status" value="1"/>
</dbReference>
<protein>
    <submittedName>
        <fullName evidence="1">SIMPL domain-containing protein</fullName>
    </submittedName>
</protein>
<dbReference type="Proteomes" id="UP000759298">
    <property type="component" value="Unassembled WGS sequence"/>
</dbReference>
<name>A0ABS7PFL9_9SPHN</name>